<dbReference type="AlphaFoldDB" id="A0AAD7Y8B2"/>
<evidence type="ECO:0000256" key="2">
    <source>
        <dbReference type="SAM" id="SignalP"/>
    </source>
</evidence>
<evidence type="ECO:0000313" key="3">
    <source>
        <dbReference type="EMBL" id="KAJ8705988.1"/>
    </source>
</evidence>
<feature type="compositionally biased region" description="Low complexity" evidence="1">
    <location>
        <begin position="111"/>
        <end position="126"/>
    </location>
</feature>
<feature type="compositionally biased region" description="Basic and acidic residues" evidence="1">
    <location>
        <begin position="58"/>
        <end position="95"/>
    </location>
</feature>
<gene>
    <name evidence="3" type="ORF">PYW07_010765</name>
</gene>
<evidence type="ECO:0000313" key="4">
    <source>
        <dbReference type="Proteomes" id="UP001231518"/>
    </source>
</evidence>
<sequence length="148" mass="17098">MDNFSVVASLLLLGLFLISSPAEGYVHGYRYLDLSDQRLQSSPWRRLTRQEIMDAEIKTEQNRGDGKEGEFVFKTSDNEDMRSRQLNKKFDDENSHALPYPTDFQDKSEYKTLNTNKSNSDTTNSGKRTDNNENEMLAFTVIIPQPRH</sequence>
<dbReference type="Proteomes" id="UP001231518">
    <property type="component" value="Chromosome 26"/>
</dbReference>
<protein>
    <submittedName>
        <fullName evidence="3">Uncharacterized protein</fullName>
    </submittedName>
</protein>
<feature type="chain" id="PRO_5042111791" evidence="2">
    <location>
        <begin position="25"/>
        <end position="148"/>
    </location>
</feature>
<feature type="region of interest" description="Disordered" evidence="1">
    <location>
        <begin position="58"/>
        <end position="133"/>
    </location>
</feature>
<comment type="caution">
    <text evidence="3">The sequence shown here is derived from an EMBL/GenBank/DDBJ whole genome shotgun (WGS) entry which is preliminary data.</text>
</comment>
<feature type="signal peptide" evidence="2">
    <location>
        <begin position="1"/>
        <end position="24"/>
    </location>
</feature>
<organism evidence="3 4">
    <name type="scientific">Mythimna separata</name>
    <name type="common">Oriental armyworm</name>
    <name type="synonym">Pseudaletia separata</name>
    <dbReference type="NCBI Taxonomy" id="271217"/>
    <lineage>
        <taxon>Eukaryota</taxon>
        <taxon>Metazoa</taxon>
        <taxon>Ecdysozoa</taxon>
        <taxon>Arthropoda</taxon>
        <taxon>Hexapoda</taxon>
        <taxon>Insecta</taxon>
        <taxon>Pterygota</taxon>
        <taxon>Neoptera</taxon>
        <taxon>Endopterygota</taxon>
        <taxon>Lepidoptera</taxon>
        <taxon>Glossata</taxon>
        <taxon>Ditrysia</taxon>
        <taxon>Noctuoidea</taxon>
        <taxon>Noctuidae</taxon>
        <taxon>Noctuinae</taxon>
        <taxon>Hadenini</taxon>
        <taxon>Mythimna</taxon>
    </lineage>
</organism>
<keyword evidence="4" id="KW-1185">Reference proteome</keyword>
<evidence type="ECO:0000256" key="1">
    <source>
        <dbReference type="SAM" id="MobiDB-lite"/>
    </source>
</evidence>
<proteinExistence type="predicted"/>
<dbReference type="EMBL" id="JARGEI010000029">
    <property type="protein sequence ID" value="KAJ8705988.1"/>
    <property type="molecule type" value="Genomic_DNA"/>
</dbReference>
<keyword evidence="2" id="KW-0732">Signal</keyword>
<name>A0AAD7Y8B2_MYTSE</name>
<reference evidence="3" key="1">
    <citation type="submission" date="2023-03" db="EMBL/GenBank/DDBJ databases">
        <title>Chromosome-level genomes of two armyworms, Mythimna separata and Mythimna loreyi, provide insights into the biosynthesis and reception of sex pheromones.</title>
        <authorList>
            <person name="Zhao H."/>
        </authorList>
    </citation>
    <scope>NUCLEOTIDE SEQUENCE</scope>
    <source>
        <strain evidence="3">BeijingLab</strain>
        <tissue evidence="3">Pupa</tissue>
    </source>
</reference>
<accession>A0AAD7Y8B2</accession>